<evidence type="ECO:0000256" key="1">
    <source>
        <dbReference type="SAM" id="MobiDB-lite"/>
    </source>
</evidence>
<dbReference type="EMBL" id="CANHGI010000005">
    <property type="protein sequence ID" value="CAI5452176.1"/>
    <property type="molecule type" value="Genomic_DNA"/>
</dbReference>
<reference evidence="3" key="1">
    <citation type="submission" date="2022-11" db="EMBL/GenBank/DDBJ databases">
        <authorList>
            <person name="Kikuchi T."/>
        </authorList>
    </citation>
    <scope>NUCLEOTIDE SEQUENCE</scope>
    <source>
        <strain evidence="3">PS1010</strain>
    </source>
</reference>
<feature type="compositionally biased region" description="Polar residues" evidence="1">
    <location>
        <begin position="72"/>
        <end position="85"/>
    </location>
</feature>
<protein>
    <submittedName>
        <fullName evidence="3">Uncharacterized protein</fullName>
    </submittedName>
</protein>
<name>A0A9P1IWT7_9PELO</name>
<proteinExistence type="predicted"/>
<feature type="compositionally biased region" description="Low complexity" evidence="1">
    <location>
        <begin position="86"/>
        <end position="96"/>
    </location>
</feature>
<organism evidence="3 4">
    <name type="scientific">Caenorhabditis angaria</name>
    <dbReference type="NCBI Taxonomy" id="860376"/>
    <lineage>
        <taxon>Eukaryota</taxon>
        <taxon>Metazoa</taxon>
        <taxon>Ecdysozoa</taxon>
        <taxon>Nematoda</taxon>
        <taxon>Chromadorea</taxon>
        <taxon>Rhabditida</taxon>
        <taxon>Rhabditina</taxon>
        <taxon>Rhabditomorpha</taxon>
        <taxon>Rhabditoidea</taxon>
        <taxon>Rhabditidae</taxon>
        <taxon>Peloderinae</taxon>
        <taxon>Caenorhabditis</taxon>
    </lineage>
</organism>
<dbReference type="OrthoDB" id="5850572at2759"/>
<feature type="chain" id="PRO_5040321459" evidence="2">
    <location>
        <begin position="18"/>
        <end position="192"/>
    </location>
</feature>
<sequence length="192" mass="22040">MMFNILFLFSVLFLVESLEVVESTFPMSGDYNAEKTRLGGVEPPTYSKTYHRVLPGGHEHAEVNVLNQPGANSWSSSYQKQQSFGSSSPQDSARSSQAYQNALANHMAMQKMHQDNMMMSMGMGLGVPTVYGSTHKFSPYAPEFDNWMHQHMRFMENMMKFQQKQFEAIQTMILEMQKNMATRIKSNRNVYH</sequence>
<evidence type="ECO:0000313" key="3">
    <source>
        <dbReference type="EMBL" id="CAI5452176.1"/>
    </source>
</evidence>
<feature type="region of interest" description="Disordered" evidence="1">
    <location>
        <begin position="72"/>
        <end position="96"/>
    </location>
</feature>
<evidence type="ECO:0000313" key="4">
    <source>
        <dbReference type="Proteomes" id="UP001152747"/>
    </source>
</evidence>
<keyword evidence="4" id="KW-1185">Reference proteome</keyword>
<dbReference type="AlphaFoldDB" id="A0A9P1IWT7"/>
<accession>A0A9P1IWT7</accession>
<keyword evidence="2" id="KW-0732">Signal</keyword>
<feature type="signal peptide" evidence="2">
    <location>
        <begin position="1"/>
        <end position="17"/>
    </location>
</feature>
<comment type="caution">
    <text evidence="3">The sequence shown here is derived from an EMBL/GenBank/DDBJ whole genome shotgun (WGS) entry which is preliminary data.</text>
</comment>
<evidence type="ECO:0000256" key="2">
    <source>
        <dbReference type="SAM" id="SignalP"/>
    </source>
</evidence>
<dbReference type="Proteomes" id="UP001152747">
    <property type="component" value="Unassembled WGS sequence"/>
</dbReference>
<gene>
    <name evidence="3" type="ORF">CAMP_LOCUS14813</name>
</gene>